<dbReference type="RefSeq" id="WP_132748032.1">
    <property type="nucleotide sequence ID" value="NZ_SLXK01000052.1"/>
</dbReference>
<comment type="caution">
    <text evidence="1">The sequence shown here is derived from an EMBL/GenBank/DDBJ whole genome shotgun (WGS) entry which is preliminary data.</text>
</comment>
<protein>
    <submittedName>
        <fullName evidence="1">Uncharacterized protein DUF3231</fullName>
    </submittedName>
</protein>
<gene>
    <name evidence="1" type="ORF">EV207_15211</name>
</gene>
<dbReference type="OrthoDB" id="1675670at2"/>
<proteinExistence type="predicted"/>
<dbReference type="InterPro" id="IPR021617">
    <property type="entry name" value="DUF3231"/>
</dbReference>
<dbReference type="AlphaFoldDB" id="A0A4R2NGK3"/>
<keyword evidence="2" id="KW-1185">Reference proteome</keyword>
<name>A0A4R2NGK3_9BACL</name>
<evidence type="ECO:0000313" key="1">
    <source>
        <dbReference type="EMBL" id="TCP20338.1"/>
    </source>
</evidence>
<dbReference type="Proteomes" id="UP000295416">
    <property type="component" value="Unassembled WGS sequence"/>
</dbReference>
<dbReference type="InterPro" id="IPR012347">
    <property type="entry name" value="Ferritin-like"/>
</dbReference>
<dbReference type="Gene3D" id="1.20.1260.10">
    <property type="match status" value="2"/>
</dbReference>
<reference evidence="1 2" key="1">
    <citation type="submission" date="2019-03" db="EMBL/GenBank/DDBJ databases">
        <title>Genomic Encyclopedia of Type Strains, Phase IV (KMG-IV): sequencing the most valuable type-strain genomes for metagenomic binning, comparative biology and taxonomic classification.</title>
        <authorList>
            <person name="Goeker M."/>
        </authorList>
    </citation>
    <scope>NUCLEOTIDE SEQUENCE [LARGE SCALE GENOMIC DNA]</scope>
    <source>
        <strain evidence="1 2">DSM 19377</strain>
    </source>
</reference>
<sequence>MKKAQNLPPLTSAEIANLWISYQNDTMAVCIYKYFLNHVEDRDVRSLIAYTLHIAEEHVADVTNIFKKENLPLPKGFDEKYDANVDASRLFSDTLYLIHITDISKFALSAYGYALAVVSREDIVAYYTKCLEETIKLHNDSIATEVKKGLYIAPPKIPKPEGIDFVKRTDFLAGWFDRRPLLAIEISNLVYNTKRNAVAQAFATGFSQVAQNPEVVKFFEQARELTGKQLENLNGLLNKDYLSATLSVTSEVTTSTVPPFSDKLMMYHATAFTSSGVAQYGVAMSQSPRRDIGVVYAKMVAEIALFAQKGANILIDNGWMEQPPGAADRKRLARE</sequence>
<dbReference type="Pfam" id="PF11553">
    <property type="entry name" value="DUF3231"/>
    <property type="match status" value="2"/>
</dbReference>
<evidence type="ECO:0000313" key="2">
    <source>
        <dbReference type="Proteomes" id="UP000295416"/>
    </source>
</evidence>
<organism evidence="1 2">
    <name type="scientific">Scopulibacillus darangshiensis</name>
    <dbReference type="NCBI Taxonomy" id="442528"/>
    <lineage>
        <taxon>Bacteria</taxon>
        <taxon>Bacillati</taxon>
        <taxon>Bacillota</taxon>
        <taxon>Bacilli</taxon>
        <taxon>Bacillales</taxon>
        <taxon>Sporolactobacillaceae</taxon>
        <taxon>Scopulibacillus</taxon>
    </lineage>
</organism>
<accession>A0A4R2NGK3</accession>
<dbReference type="EMBL" id="SLXK01000052">
    <property type="protein sequence ID" value="TCP20338.1"/>
    <property type="molecule type" value="Genomic_DNA"/>
</dbReference>